<accession>A0A0H3J559</accession>
<dbReference type="InterPro" id="IPR011249">
    <property type="entry name" value="Metalloenz_LuxS/M16"/>
</dbReference>
<dbReference type="InterPro" id="IPR055130">
    <property type="entry name" value="PreP_C"/>
</dbReference>
<dbReference type="AlphaFoldDB" id="A0A0H3J559"/>
<dbReference type="GeneID" id="93074311"/>
<dbReference type="PANTHER" id="PTHR43016">
    <property type="entry name" value="PRESEQUENCE PROTEASE"/>
    <property type="match status" value="1"/>
</dbReference>
<name>A0A0H3J559_CLOPA</name>
<dbReference type="eggNOG" id="COG1026">
    <property type="taxonomic scope" value="Bacteria"/>
</dbReference>
<evidence type="ECO:0000313" key="3">
    <source>
        <dbReference type="EMBL" id="KRU11770.1"/>
    </source>
</evidence>
<dbReference type="InterPro" id="IPR007863">
    <property type="entry name" value="Peptidase_M16_C"/>
</dbReference>
<gene>
    <name evidence="2" type="primary">hypA2</name>
    <name evidence="2" type="ORF">CLPA_c21620</name>
    <name evidence="3" type="ORF">CP6013_01017</name>
</gene>
<dbReference type="FunFam" id="3.30.830.10:FF:000034">
    <property type="entry name" value="presequence protease 1, chloroplastic/mitochondrial"/>
    <property type="match status" value="1"/>
</dbReference>
<dbReference type="Pfam" id="PF22516">
    <property type="entry name" value="PreP_C"/>
    <property type="match status" value="1"/>
</dbReference>
<organism evidence="2 5">
    <name type="scientific">Clostridium pasteurianum DSM 525 = ATCC 6013</name>
    <dbReference type="NCBI Taxonomy" id="1262449"/>
    <lineage>
        <taxon>Bacteria</taxon>
        <taxon>Bacillati</taxon>
        <taxon>Bacillota</taxon>
        <taxon>Clostridia</taxon>
        <taxon>Eubacteriales</taxon>
        <taxon>Clostridiaceae</taxon>
        <taxon>Clostridium</taxon>
    </lineage>
</organism>
<dbReference type="Proteomes" id="UP000030905">
    <property type="component" value="Chromosome"/>
</dbReference>
<dbReference type="KEGG" id="cpae:CPAST_c21620"/>
<dbReference type="Pfam" id="PF00675">
    <property type="entry name" value="Peptidase_M16"/>
    <property type="match status" value="1"/>
</dbReference>
<dbReference type="GO" id="GO:0004222">
    <property type="term" value="F:metalloendopeptidase activity"/>
    <property type="evidence" value="ECO:0007669"/>
    <property type="project" value="TreeGrafter"/>
</dbReference>
<dbReference type="PATRIC" id="fig|1262449.3.peg.833"/>
<reference evidence="3 4" key="3">
    <citation type="journal article" name="Genome Announc.">
        <title>Improved Draft Genome Sequence of Clostridium pasteurianum Strain ATCC 6013 (DSM 525) Using a Hybrid Next-Generation Sequencing Approach.</title>
        <authorList>
            <person name="Pyne M.E."/>
            <person name="Utturkar S."/>
            <person name="Brown S.D."/>
            <person name="Moo-Young M."/>
            <person name="Chung D.A."/>
            <person name="Chou C.P."/>
        </authorList>
    </citation>
    <scope>NUCLEOTIDE SEQUENCE [LARGE SCALE GENOMIC DNA]</scope>
    <source>
        <strain evidence="3 4">ATCC 6013</strain>
    </source>
</reference>
<dbReference type="Pfam" id="PF08367">
    <property type="entry name" value="M16C_assoc"/>
    <property type="match status" value="1"/>
</dbReference>
<protein>
    <submittedName>
        <fullName evidence="3">Peptidase M16C associated domain protein</fullName>
    </submittedName>
    <submittedName>
        <fullName evidence="2">Protein HypA</fullName>
    </submittedName>
</protein>
<feature type="domain" description="Peptidase M16C associated" evidence="1">
    <location>
        <begin position="464"/>
        <end position="714"/>
    </location>
</feature>
<evidence type="ECO:0000259" key="1">
    <source>
        <dbReference type="SMART" id="SM01264"/>
    </source>
</evidence>
<dbReference type="GO" id="GO:0016485">
    <property type="term" value="P:protein processing"/>
    <property type="evidence" value="ECO:0007669"/>
    <property type="project" value="TreeGrafter"/>
</dbReference>
<reference evidence="3" key="2">
    <citation type="submission" date="2015-10" db="EMBL/GenBank/DDBJ databases">
        <title>Improved Draft Genome Sequence of Clostridium pasteurianum Strain ATCC 6013 (DSM 525) Using a Hybrid Next-Generation Sequencing Approach.</title>
        <authorList>
            <person name="Pyne M.E."/>
            <person name="Utturkar S.M."/>
            <person name="Brown S.D."/>
            <person name="Moo-Young M."/>
            <person name="Chung D.A."/>
            <person name="Chou P.C."/>
        </authorList>
    </citation>
    <scope>NUCLEOTIDE SEQUENCE</scope>
    <source>
        <strain evidence="3">ATCC 6013</strain>
    </source>
</reference>
<dbReference type="InterPro" id="IPR013578">
    <property type="entry name" value="Peptidase_M16C_assoc"/>
</dbReference>
<dbReference type="SUPFAM" id="SSF63411">
    <property type="entry name" value="LuxS/MPP-like metallohydrolase"/>
    <property type="match status" value="4"/>
</dbReference>
<dbReference type="GO" id="GO:0046872">
    <property type="term" value="F:metal ion binding"/>
    <property type="evidence" value="ECO:0007669"/>
    <property type="project" value="InterPro"/>
</dbReference>
<reference evidence="2 5" key="1">
    <citation type="journal article" date="2015" name="Genome Announc.">
        <title>Complete Genome Sequence of the Nitrogen-Fixing and Solvent-Producing Clostridium pasteurianum DSM 525.</title>
        <authorList>
            <person name="Poehlein A."/>
            <person name="Grosse-Honebrink A."/>
            <person name="Zhang Y."/>
            <person name="Minton N.P."/>
            <person name="Daniel R."/>
        </authorList>
    </citation>
    <scope>NUCLEOTIDE SEQUENCE [LARGE SCALE GENOMIC DNA]</scope>
    <source>
        <strain evidence="2">DSM 525</strain>
        <strain evidence="5">DSM 525 / ATCC 6013</strain>
    </source>
</reference>
<dbReference type="InterPro" id="IPR011765">
    <property type="entry name" value="Pept_M16_N"/>
</dbReference>
<dbReference type="Gene3D" id="3.30.830.10">
    <property type="entry name" value="Metalloenzyme, LuxS/M16 peptidase-like"/>
    <property type="match status" value="4"/>
</dbReference>
<evidence type="ECO:0000313" key="2">
    <source>
        <dbReference type="EMBL" id="AJA52220.1"/>
    </source>
</evidence>
<dbReference type="Proteomes" id="UP000028042">
    <property type="component" value="Unassembled WGS sequence"/>
</dbReference>
<dbReference type="Pfam" id="PF05193">
    <property type="entry name" value="Peptidase_M16_C"/>
    <property type="match status" value="1"/>
</dbReference>
<dbReference type="RefSeq" id="WP_003441935.1">
    <property type="nucleotide sequence ID" value="NZ_ANZB01000002.1"/>
</dbReference>
<dbReference type="EMBL" id="JPGY02000001">
    <property type="protein sequence ID" value="KRU11770.1"/>
    <property type="molecule type" value="Genomic_DNA"/>
</dbReference>
<dbReference type="SMART" id="SM01264">
    <property type="entry name" value="M16C_associated"/>
    <property type="match status" value="1"/>
</dbReference>
<evidence type="ECO:0000313" key="5">
    <source>
        <dbReference type="Proteomes" id="UP000030905"/>
    </source>
</evidence>
<evidence type="ECO:0000313" key="4">
    <source>
        <dbReference type="Proteomes" id="UP000028042"/>
    </source>
</evidence>
<sequence length="976" mass="112479">MNFEINRIYSGFKLLEEKNISDISSTARLFYHEKSGAKLISIENSDDNKVFSISFKTLPDNSTGVFHILEHSVLCGSRKFPSKEPFVELVKGSLNTYLNAATYPDKTMYPVASKNDKDFRNLMDVYLDAVFYPNIYKYPEIMKQEGWHYEINNKDEELKYKGVVYNEMQGVYSSPESLLFRGINSNLFPDTPYAFDSGGDPDDIPNLTQEQFLDYHKKFYHPSNSYIYLYGDMNIEENLKFIDENYLSNFNKLNLNIEISSQKPFKEMQEKFINYPISNEESELDKTYLSLNFVIGDVKDRELYLAFDLLEDMLLETSASPLKKALIDSSIAKDVFGIYNNGSLQTSLSIIIKNSNEDKKEKFKSVVFNTLKDIVKNGFDRDLIEAVINSKEFELKESDYSSYPKGLAYCEKVLGSLLYGGDPFQNLEFNQMLNKIKANAYNGYFEKLIEDNILNNNHSLLFMVIPKKNLAEKKAKEQREKLSAIKSSLTEEKIEKLIEENFILTKRQSSPDSQEDLEKIPLLSIEDVKKNLDTYNTIIGDKKDYKILYTELVTNGIDYIDFYFDTSYVAQEKIPYITLLSYLLGRVDTENYSYEELSNEVNKNTGGIDFSAEAYSNIAVTGEYSPKFIVKGKSLHSKSQNLLDIVFEIIKLSKFDNHKRLKEIFDELKSRIEMIIVSGGHRIASSKLASYYSEMGKYIDTINGFTFYKFLTDIEKNFNSKKDEVIKNLLEVSESIFTSSNLIVNIGAAKEDYKNLSEILQSIISDKLKPSLKEPTKYKFELKKENEALVTSSKVQYVAKGYNFSQFGFKYSGKLQVLRTISNYDYLWNNVRVKGGAYGVFINFKRNGNMSITSYRDPNLKETIDVYDKFYKYINTFSADEREMTKYILGTISSLDTPLTNSMICDRQAALYIGNIDDDFLQEEREEILKTSVEDIRSFAPLIEQCMKEDCICVLGGKEKIEQNSNLFNSIINVFN</sequence>
<proteinExistence type="predicted"/>
<dbReference type="EMBL" id="CP009268">
    <property type="protein sequence ID" value="AJA52220.1"/>
    <property type="molecule type" value="Genomic_DNA"/>
</dbReference>
<keyword evidence="5" id="KW-1185">Reference proteome</keyword>
<dbReference type="PANTHER" id="PTHR43016:SF13">
    <property type="entry name" value="PRESEQUENCE PROTEASE, MITOCHONDRIAL"/>
    <property type="match status" value="1"/>
</dbReference>
<dbReference type="KEGG" id="cpat:CLPA_c21620"/>